<proteinExistence type="predicted"/>
<reference evidence="1 2" key="1">
    <citation type="journal article" date="2012" name="J. Bacteriol.">
        <title>Genome Sequence of Blastococcus saxobsidens DD2, a Stone-Inhabiting Bacterium.</title>
        <authorList>
            <person name="Chouaia B."/>
            <person name="Crotti E."/>
            <person name="Brusetti L."/>
            <person name="Daffonchio D."/>
            <person name="Essoussi I."/>
            <person name="Nouioui I."/>
            <person name="Sbissi I."/>
            <person name="Ghodhbane-Gtari F."/>
            <person name="Gtari M."/>
            <person name="Vacherie B."/>
            <person name="Barbe V."/>
            <person name="Medigue C."/>
            <person name="Gury J."/>
            <person name="Pujic P."/>
            <person name="Normand P."/>
        </authorList>
    </citation>
    <scope>NUCLEOTIDE SEQUENCE [LARGE SCALE GENOMIC DNA]</scope>
    <source>
        <strain evidence="1 2">DD2</strain>
    </source>
</reference>
<organism evidence="1 2">
    <name type="scientific">Blastococcus saxobsidens (strain DD2)</name>
    <dbReference type="NCBI Taxonomy" id="1146883"/>
    <lineage>
        <taxon>Bacteria</taxon>
        <taxon>Bacillati</taxon>
        <taxon>Actinomycetota</taxon>
        <taxon>Actinomycetes</taxon>
        <taxon>Geodermatophilales</taxon>
        <taxon>Geodermatophilaceae</taxon>
        <taxon>Blastococcus</taxon>
    </lineage>
</organism>
<gene>
    <name evidence="1" type="ordered locus">BLASA_5014</name>
</gene>
<evidence type="ECO:0000313" key="2">
    <source>
        <dbReference type="Proteomes" id="UP000007517"/>
    </source>
</evidence>
<keyword evidence="2" id="KW-1185">Reference proteome</keyword>
<accession>H6RV69</accession>
<dbReference type="AlphaFoldDB" id="H6RV69"/>
<evidence type="ECO:0000313" key="1">
    <source>
        <dbReference type="EMBL" id="CCG05788.1"/>
    </source>
</evidence>
<name>H6RV69_BLASD</name>
<protein>
    <submittedName>
        <fullName evidence="1">Uncharacterized protein</fullName>
    </submittedName>
</protein>
<dbReference type="HOGENOM" id="CLU_1977289_0_0_11"/>
<dbReference type="OrthoDB" id="3384430at2"/>
<sequence length="126" mass="14681">MAERGATWTPQGFEQCLQTWDDFERPDDDLRLFVVEWIFSRLYDPYQGVKTGARVHEPVVGRRARDLPRRRQGGRLQLLPEFTNLWWGAVPGTFHDDGRVVVCSYWVVESEQVVRCESLASLSWPV</sequence>
<dbReference type="STRING" id="1146883.BLASA_5014"/>
<dbReference type="Proteomes" id="UP000007517">
    <property type="component" value="Chromosome"/>
</dbReference>
<dbReference type="RefSeq" id="WP_014378649.1">
    <property type="nucleotide sequence ID" value="NC_016943.1"/>
</dbReference>
<dbReference type="eggNOG" id="ENOG5034AUQ">
    <property type="taxonomic scope" value="Bacteria"/>
</dbReference>
<reference evidence="2" key="2">
    <citation type="submission" date="2012-02" db="EMBL/GenBank/DDBJ databases">
        <title>Complete genome sequence of Blastococcus saxobsidens strain DD2.</title>
        <authorList>
            <person name="Genoscope."/>
        </authorList>
    </citation>
    <scope>NUCLEOTIDE SEQUENCE [LARGE SCALE GENOMIC DNA]</scope>
    <source>
        <strain evidence="2">DD2</strain>
    </source>
</reference>
<dbReference type="EMBL" id="FO117623">
    <property type="protein sequence ID" value="CCG05788.1"/>
    <property type="molecule type" value="Genomic_DNA"/>
</dbReference>
<dbReference type="KEGG" id="bsd:BLASA_5014"/>